<accession>A0ABS5K6P4</accession>
<evidence type="ECO:0000313" key="10">
    <source>
        <dbReference type="Proteomes" id="UP000721861"/>
    </source>
</evidence>
<evidence type="ECO:0000259" key="8">
    <source>
        <dbReference type="Pfam" id="PF01583"/>
    </source>
</evidence>
<dbReference type="NCBIfam" id="TIGR00455">
    <property type="entry name" value="apsK"/>
    <property type="match status" value="1"/>
</dbReference>
<feature type="active site" description="Phosphoserine intermediate" evidence="6">
    <location>
        <position position="108"/>
    </location>
</feature>
<dbReference type="InterPro" id="IPR002891">
    <property type="entry name" value="APS"/>
</dbReference>
<keyword evidence="6 7" id="KW-0418">Kinase</keyword>
<evidence type="ECO:0000256" key="4">
    <source>
        <dbReference type="ARBA" id="ARBA00022741"/>
    </source>
</evidence>
<dbReference type="InterPro" id="IPR027417">
    <property type="entry name" value="P-loop_NTPase"/>
</dbReference>
<comment type="caution">
    <text evidence="9">The sequence shown here is derived from an EMBL/GenBank/DDBJ whole genome shotgun (WGS) entry which is preliminary data.</text>
</comment>
<evidence type="ECO:0000256" key="6">
    <source>
        <dbReference type="HAMAP-Rule" id="MF_00065"/>
    </source>
</evidence>
<organism evidence="9 10">
    <name type="scientific">Carboxylicivirga mesophila</name>
    <dbReference type="NCBI Taxonomy" id="1166478"/>
    <lineage>
        <taxon>Bacteria</taxon>
        <taxon>Pseudomonadati</taxon>
        <taxon>Bacteroidota</taxon>
        <taxon>Bacteroidia</taxon>
        <taxon>Marinilabiliales</taxon>
        <taxon>Marinilabiliaceae</taxon>
        <taxon>Carboxylicivirga</taxon>
    </lineage>
</organism>
<comment type="function">
    <text evidence="6 7">Catalyzes the synthesis of activated sulfate.</text>
</comment>
<dbReference type="PANTHER" id="PTHR42700:SF1">
    <property type="entry name" value="SULFATE ADENYLYLTRANSFERASE"/>
    <property type="match status" value="1"/>
</dbReference>
<comment type="catalytic activity">
    <reaction evidence="1 6 7">
        <text>adenosine 5'-phosphosulfate + ATP = 3'-phosphoadenylyl sulfate + ADP + H(+)</text>
        <dbReference type="Rhea" id="RHEA:24152"/>
        <dbReference type="ChEBI" id="CHEBI:15378"/>
        <dbReference type="ChEBI" id="CHEBI:30616"/>
        <dbReference type="ChEBI" id="CHEBI:58243"/>
        <dbReference type="ChEBI" id="CHEBI:58339"/>
        <dbReference type="ChEBI" id="CHEBI:456216"/>
        <dbReference type="EC" id="2.7.1.25"/>
    </reaction>
</comment>
<dbReference type="Proteomes" id="UP000721861">
    <property type="component" value="Unassembled WGS sequence"/>
</dbReference>
<gene>
    <name evidence="6 9" type="primary">cysC</name>
    <name evidence="9" type="ORF">KEM09_02255</name>
</gene>
<reference evidence="9 10" key="1">
    <citation type="journal article" date="2014" name="Int. J. Syst. Evol. Microbiol.">
        <title>Carboxylicivirga gen. nov. in the family Marinilabiliaceae with two novel species, Carboxylicivirga mesophila sp. nov. and Carboxylicivirga taeanensis sp. nov., and reclassification of Cytophaga fermentans as Saccharicrinis fermentans gen. nov., comb. nov.</title>
        <authorList>
            <person name="Yang S.H."/>
            <person name="Seo H.S."/>
            <person name="Woo J.H."/>
            <person name="Oh H.M."/>
            <person name="Jang H."/>
            <person name="Lee J.H."/>
            <person name="Kim S.J."/>
            <person name="Kwon K.K."/>
        </authorList>
    </citation>
    <scope>NUCLEOTIDE SEQUENCE [LARGE SCALE GENOMIC DNA]</scope>
    <source>
        <strain evidence="9 10">JCM 18290</strain>
    </source>
</reference>
<dbReference type="InterPro" id="IPR059117">
    <property type="entry name" value="APS_kinase_dom"/>
</dbReference>
<evidence type="ECO:0000313" key="9">
    <source>
        <dbReference type="EMBL" id="MBS2210203.1"/>
    </source>
</evidence>
<proteinExistence type="inferred from homology"/>
<dbReference type="SUPFAM" id="SSF52540">
    <property type="entry name" value="P-loop containing nucleoside triphosphate hydrolases"/>
    <property type="match status" value="1"/>
</dbReference>
<dbReference type="InterPro" id="IPR050512">
    <property type="entry name" value="Sulf_AdTrans/APS_kinase"/>
</dbReference>
<keyword evidence="5 6" id="KW-0067">ATP-binding</keyword>
<dbReference type="HAMAP" id="MF_00065">
    <property type="entry name" value="Adenylyl_sulf_kinase"/>
    <property type="match status" value="1"/>
</dbReference>
<evidence type="ECO:0000256" key="5">
    <source>
        <dbReference type="ARBA" id="ARBA00022840"/>
    </source>
</evidence>
<dbReference type="NCBIfam" id="NF003013">
    <property type="entry name" value="PRK03846.1"/>
    <property type="match status" value="1"/>
</dbReference>
<feature type="binding site" evidence="6">
    <location>
        <begin position="34"/>
        <end position="41"/>
    </location>
    <ligand>
        <name>ATP</name>
        <dbReference type="ChEBI" id="CHEBI:30616"/>
    </ligand>
</feature>
<feature type="domain" description="APS kinase" evidence="8">
    <location>
        <begin position="27"/>
        <end position="176"/>
    </location>
</feature>
<dbReference type="GO" id="GO:0005524">
    <property type="term" value="F:ATP binding"/>
    <property type="evidence" value="ECO:0007669"/>
    <property type="project" value="UniProtKB-KW"/>
</dbReference>
<evidence type="ECO:0000256" key="2">
    <source>
        <dbReference type="ARBA" id="ARBA00012121"/>
    </source>
</evidence>
<sequence length="199" mass="22395">MGDKHIYPIFDRILSRQDREKLLKHRAKVIWFTGLSGSGKSTLASALEKELYRRGILCKLLDGDNIRTGINSNLGFSDEDRTENVRRIAEVCKLFLDGGLITLSAFISPTKEIRDLSKDIIGREDFIEVYVNPPLAACEKRDTKGLYKKARAGEISDFTGISAPFEPPVNPDLNIDTSKYSVDECVEQILEVIIPKITY</sequence>
<comment type="similarity">
    <text evidence="6 7">Belongs to the APS kinase family.</text>
</comment>
<name>A0ABS5K6P4_9BACT</name>
<dbReference type="CDD" id="cd02027">
    <property type="entry name" value="APSK"/>
    <property type="match status" value="1"/>
</dbReference>
<keyword evidence="3 6" id="KW-0808">Transferase</keyword>
<dbReference type="EC" id="2.7.1.25" evidence="2 6"/>
<keyword evidence="6" id="KW-0597">Phosphoprotein</keyword>
<evidence type="ECO:0000256" key="3">
    <source>
        <dbReference type="ARBA" id="ARBA00022679"/>
    </source>
</evidence>
<keyword evidence="10" id="KW-1185">Reference proteome</keyword>
<evidence type="ECO:0000256" key="1">
    <source>
        <dbReference type="ARBA" id="ARBA00001823"/>
    </source>
</evidence>
<dbReference type="RefSeq" id="WP_212224830.1">
    <property type="nucleotide sequence ID" value="NZ_JAGUCN010000002.1"/>
</dbReference>
<dbReference type="EMBL" id="JAGUCN010000002">
    <property type="protein sequence ID" value="MBS2210203.1"/>
    <property type="molecule type" value="Genomic_DNA"/>
</dbReference>
<comment type="pathway">
    <text evidence="6 7">Sulfur metabolism; hydrogen sulfide biosynthesis; sulfite from sulfate: step 2/3.</text>
</comment>
<dbReference type="Pfam" id="PF01583">
    <property type="entry name" value="APS_kinase"/>
    <property type="match status" value="1"/>
</dbReference>
<keyword evidence="4 6" id="KW-0547">Nucleotide-binding</keyword>
<dbReference type="PANTHER" id="PTHR42700">
    <property type="entry name" value="SULFATE ADENYLYLTRANSFERASE"/>
    <property type="match status" value="1"/>
</dbReference>
<evidence type="ECO:0000256" key="7">
    <source>
        <dbReference type="RuleBase" id="RU004347"/>
    </source>
</evidence>
<protein>
    <recommendedName>
        <fullName evidence="2 6">Adenylyl-sulfate kinase</fullName>
        <ecNumber evidence="2 6">2.7.1.25</ecNumber>
    </recommendedName>
    <alternativeName>
        <fullName evidence="6">APS kinase</fullName>
    </alternativeName>
    <alternativeName>
        <fullName evidence="6">ATP adenosine-5'-phosphosulfate 3'-phosphotransferase</fullName>
    </alternativeName>
    <alternativeName>
        <fullName evidence="6">Adenosine-5'-phosphosulfate kinase</fullName>
    </alternativeName>
</protein>
<dbReference type="GO" id="GO:0004020">
    <property type="term" value="F:adenylylsulfate kinase activity"/>
    <property type="evidence" value="ECO:0007669"/>
    <property type="project" value="UniProtKB-EC"/>
</dbReference>
<dbReference type="Gene3D" id="3.40.50.300">
    <property type="entry name" value="P-loop containing nucleotide triphosphate hydrolases"/>
    <property type="match status" value="1"/>
</dbReference>